<evidence type="ECO:0000259" key="19">
    <source>
        <dbReference type="SMART" id="SM00642"/>
    </source>
</evidence>
<comment type="subcellular location">
    <subcellularLocation>
        <location evidence="1 15">Cytoplasm</location>
    </subcellularLocation>
</comment>
<evidence type="ECO:0000256" key="14">
    <source>
        <dbReference type="PIRNR" id="PIRNR006337"/>
    </source>
</evidence>
<evidence type="ECO:0000256" key="9">
    <source>
        <dbReference type="ARBA" id="ARBA00023295"/>
    </source>
</evidence>
<evidence type="ECO:0000313" key="21">
    <source>
        <dbReference type="Proteomes" id="UP000077037"/>
    </source>
</evidence>
<dbReference type="PANTHER" id="PTHR43651">
    <property type="entry name" value="1,4-ALPHA-GLUCAN-BRANCHING ENZYME"/>
    <property type="match status" value="1"/>
</dbReference>
<evidence type="ECO:0000256" key="5">
    <source>
        <dbReference type="ARBA" id="ARBA00015938"/>
    </source>
</evidence>
<evidence type="ECO:0000256" key="3">
    <source>
        <dbReference type="ARBA" id="ARBA00008061"/>
    </source>
</evidence>
<comment type="catalytic activity">
    <reaction evidence="12 14">
        <text>hydrolysis of (1-&gt;4)-alpha-D-glucosidic linkage in 4-alpha-D-[(1-&gt;4)-alpha-D-glucanosyl]n trehalose to yield trehalose and (1-&gt;4)-alpha-D-glucan.</text>
        <dbReference type="EC" id="3.2.1.141"/>
    </reaction>
</comment>
<evidence type="ECO:0000256" key="1">
    <source>
        <dbReference type="ARBA" id="ARBA00004496"/>
    </source>
</evidence>
<feature type="site" description="Transition state stabilizer" evidence="17">
    <location>
        <position position="391"/>
    </location>
</feature>
<dbReference type="GO" id="GO:0033942">
    <property type="term" value="F:4-alpha-D-(1-&gt;4)-alpha-D-glucanotrehalose trehalohydrolase activity"/>
    <property type="evidence" value="ECO:0007669"/>
    <property type="project" value="UniProtKB-EC"/>
</dbReference>
<feature type="region of interest" description="Disordered" evidence="18">
    <location>
        <begin position="359"/>
        <end position="379"/>
    </location>
</feature>
<feature type="binding site" evidence="16">
    <location>
        <begin position="320"/>
        <end position="324"/>
    </location>
    <ligand>
        <name>substrate</name>
    </ligand>
</feature>
<dbReference type="EMBL" id="FKBS01000012">
    <property type="protein sequence ID" value="SAI06803.1"/>
    <property type="molecule type" value="Genomic_DNA"/>
</dbReference>
<evidence type="ECO:0000256" key="2">
    <source>
        <dbReference type="ARBA" id="ARBA00005199"/>
    </source>
</evidence>
<dbReference type="SUPFAM" id="SSF51445">
    <property type="entry name" value="(Trans)glycosidases"/>
    <property type="match status" value="1"/>
</dbReference>
<evidence type="ECO:0000256" key="6">
    <source>
        <dbReference type="ARBA" id="ARBA00022490"/>
    </source>
</evidence>
<dbReference type="UniPathway" id="UPA00299"/>
<reference evidence="20 21" key="1">
    <citation type="submission" date="2016-03" db="EMBL/GenBank/DDBJ databases">
        <authorList>
            <consortium name="Pathogen Informatics"/>
        </authorList>
    </citation>
    <scope>NUCLEOTIDE SEQUENCE [LARGE SCALE GENOMIC DNA]</scope>
    <source>
        <strain evidence="20 21">NCTC13364</strain>
    </source>
</reference>
<feature type="region of interest" description="Disordered" evidence="18">
    <location>
        <begin position="466"/>
        <end position="495"/>
    </location>
</feature>
<feature type="binding site" evidence="16">
    <location>
        <begin position="390"/>
        <end position="395"/>
    </location>
    <ligand>
        <name>substrate</name>
    </ligand>
</feature>
<evidence type="ECO:0000313" key="20">
    <source>
        <dbReference type="EMBL" id="SAI06803.1"/>
    </source>
</evidence>
<protein>
    <recommendedName>
        <fullName evidence="5 13">Malto-oligosyltrehalose trehalohydrolase</fullName>
        <shortName evidence="14">MTHase</shortName>
        <ecNumber evidence="4 13">3.2.1.141</ecNumber>
    </recommendedName>
    <alternativeName>
        <fullName evidence="11 14">4-alpha-D-((1-&gt;4)-alpha-D-glucano)trehalose trehalohydrolase</fullName>
    </alternativeName>
    <alternativeName>
        <fullName evidence="10 14">Maltooligosyl trehalose trehalohydrolase</fullName>
    </alternativeName>
</protein>
<dbReference type="InterPro" id="IPR044901">
    <property type="entry name" value="Trehalose_TreZ_E-set_sf"/>
</dbReference>
<keyword evidence="6" id="KW-0963">Cytoplasm</keyword>
<comment type="pathway">
    <text evidence="2 14">Glycan biosynthesis; trehalose biosynthesis.</text>
</comment>
<dbReference type="SUPFAM" id="SSF81296">
    <property type="entry name" value="E set domains"/>
    <property type="match status" value="1"/>
</dbReference>
<evidence type="ECO:0000256" key="8">
    <source>
        <dbReference type="ARBA" id="ARBA00023277"/>
    </source>
</evidence>
<evidence type="ECO:0000256" key="16">
    <source>
        <dbReference type="PIRSR" id="PIRSR006337-2"/>
    </source>
</evidence>
<keyword evidence="8" id="KW-0119">Carbohydrate metabolism</keyword>
<sequence>MTEPASLLTTPGCLGAQRVGAWVLPDGQTRFRIWAPSAPPGFALEIEGMDPVPMKPAADGYACATVRCAPGARYRYRLDDGLAVPDPASHLQADDVHGHSVVLAGGGYPWRHPDWLGRPWEESVIYEAHAGLCGGFLGLAERLPELAEMGFTTMELMPIADFPGARNWGYDGVLPYAPDRAYGSPEDLKYLVDTAHGLRMSVLLDVVYNHFGPDGNYLSRYAPEFFRDDLKTPWGAAIDFRRPQVRRFFQDNALYWLTEFRVDGLRLDAVHAIEDEGWLPELARNIRRVVPPPRHVHLVLENDDNCADLLRAGYDAQWNDDAHHVLHHLLTGERQGYYQDYADDPAGKLARSLGTGFVYQGETPPTRGEPRGQDSSGLPPTAFVNFLQNHDQIGNRGWGERLTALDSVDPSALRAAIAALLLAPQIPLVFMGEECGARAPFLYFTSHGDPELARAVREGRRAEFPAFAGSDGHPVPDPNEPGTYDRSNPWPSPDDEDAGAWRDYYRALLQVRARLIAPRLMGARTQGAAELGPRAVRAAWRMNDSAILTLYLNLHARDEQALPAAQRPSAGATLVFESMAGAAQALIDGNLPAATAVWMIEESDD</sequence>
<keyword evidence="7 14" id="KW-0378">Hydrolase</keyword>
<evidence type="ECO:0000256" key="4">
    <source>
        <dbReference type="ARBA" id="ARBA00012268"/>
    </source>
</evidence>
<dbReference type="CDD" id="cd11325">
    <property type="entry name" value="AmyAc_GTHase"/>
    <property type="match status" value="1"/>
</dbReference>
<dbReference type="GO" id="GO:0005992">
    <property type="term" value="P:trehalose biosynthetic process"/>
    <property type="evidence" value="ECO:0007669"/>
    <property type="project" value="UniProtKB-UniRule"/>
</dbReference>
<dbReference type="CDD" id="cd02853">
    <property type="entry name" value="E_set_MTHase_like_N"/>
    <property type="match status" value="1"/>
</dbReference>
<dbReference type="PIRSF" id="PIRSF006337">
    <property type="entry name" value="Trehalose_TreZ"/>
    <property type="match status" value="1"/>
</dbReference>
<feature type="domain" description="Glycosyl hydrolase family 13 catalytic" evidence="19">
    <location>
        <begin position="135"/>
        <end position="460"/>
    </location>
</feature>
<dbReference type="RefSeq" id="WP_066409973.1">
    <property type="nucleotide sequence ID" value="NZ_FKBS01000012.1"/>
</dbReference>
<dbReference type="InterPro" id="IPR012768">
    <property type="entry name" value="Trehalose_TreZ"/>
</dbReference>
<dbReference type="PANTHER" id="PTHR43651:SF11">
    <property type="entry name" value="MALTO-OLIGOSYLTREHALOSE TREHALOHYDROLASE"/>
    <property type="match status" value="1"/>
</dbReference>
<dbReference type="EC" id="3.2.1.141" evidence="4 13"/>
<dbReference type="AlphaFoldDB" id="A0A157MCW8"/>
<dbReference type="Proteomes" id="UP000077037">
    <property type="component" value="Unassembled WGS sequence"/>
</dbReference>
<dbReference type="SMART" id="SM00642">
    <property type="entry name" value="Aamy"/>
    <property type="match status" value="1"/>
</dbReference>
<dbReference type="GO" id="GO:0005737">
    <property type="term" value="C:cytoplasm"/>
    <property type="evidence" value="ECO:0007669"/>
    <property type="project" value="UniProtKB-SubCell"/>
</dbReference>
<evidence type="ECO:0000256" key="7">
    <source>
        <dbReference type="ARBA" id="ARBA00022801"/>
    </source>
</evidence>
<evidence type="ECO:0000256" key="18">
    <source>
        <dbReference type="SAM" id="MobiDB-lite"/>
    </source>
</evidence>
<dbReference type="InterPro" id="IPR014756">
    <property type="entry name" value="Ig_E-set"/>
</dbReference>
<dbReference type="Gene3D" id="1.10.10.760">
    <property type="entry name" value="E-set domains of sugar-utilizing enzymes"/>
    <property type="match status" value="1"/>
</dbReference>
<evidence type="ECO:0000256" key="12">
    <source>
        <dbReference type="ARBA" id="ARBA00034013"/>
    </source>
</evidence>
<gene>
    <name evidence="20" type="primary">treZ</name>
    <name evidence="20" type="ORF">SAMEA1982600_01176</name>
</gene>
<dbReference type="InterPro" id="IPR017853">
    <property type="entry name" value="GH"/>
</dbReference>
<organism evidence="20 21">
    <name type="scientific">Bordetella ansorpii</name>
    <dbReference type="NCBI Taxonomy" id="288768"/>
    <lineage>
        <taxon>Bacteria</taxon>
        <taxon>Pseudomonadati</taxon>
        <taxon>Pseudomonadota</taxon>
        <taxon>Betaproteobacteria</taxon>
        <taxon>Burkholderiales</taxon>
        <taxon>Alcaligenaceae</taxon>
        <taxon>Bordetella</taxon>
    </lineage>
</organism>
<dbReference type="InterPro" id="IPR006047">
    <property type="entry name" value="GH13_cat_dom"/>
</dbReference>
<feature type="binding site" evidence="16">
    <location>
        <begin position="266"/>
        <end position="271"/>
    </location>
    <ligand>
        <name>substrate</name>
    </ligand>
</feature>
<dbReference type="Gene3D" id="2.60.40.10">
    <property type="entry name" value="Immunoglobulins"/>
    <property type="match status" value="1"/>
</dbReference>
<dbReference type="NCBIfam" id="TIGR02402">
    <property type="entry name" value="trehalose_TreZ"/>
    <property type="match status" value="1"/>
</dbReference>
<proteinExistence type="inferred from homology"/>
<evidence type="ECO:0000256" key="17">
    <source>
        <dbReference type="PIRSR" id="PIRSR006337-3"/>
    </source>
</evidence>
<dbReference type="Gene3D" id="3.20.20.80">
    <property type="entry name" value="Glycosidases"/>
    <property type="match status" value="1"/>
</dbReference>
<dbReference type="OrthoDB" id="9800174at2"/>
<evidence type="ECO:0000256" key="11">
    <source>
        <dbReference type="ARBA" id="ARBA00033284"/>
    </source>
</evidence>
<evidence type="ECO:0000256" key="13">
    <source>
        <dbReference type="NCBIfam" id="TIGR02402"/>
    </source>
</evidence>
<evidence type="ECO:0000256" key="15">
    <source>
        <dbReference type="PIRSR" id="PIRSR006337-1"/>
    </source>
</evidence>
<comment type="similarity">
    <text evidence="3 14">Belongs to the glycosyl hydrolase 13 family.</text>
</comment>
<accession>A0A157MCW8</accession>
<feature type="active site" description="Nucleophile" evidence="15">
    <location>
        <position position="268"/>
    </location>
</feature>
<keyword evidence="9 14" id="KW-0326">Glycosidase</keyword>
<evidence type="ECO:0000256" key="10">
    <source>
        <dbReference type="ARBA" id="ARBA00032057"/>
    </source>
</evidence>
<dbReference type="Pfam" id="PF00128">
    <property type="entry name" value="Alpha-amylase"/>
    <property type="match status" value="1"/>
</dbReference>
<feature type="active site" description="Proton donor" evidence="15">
    <location>
        <position position="301"/>
    </location>
</feature>
<dbReference type="InterPro" id="IPR013783">
    <property type="entry name" value="Ig-like_fold"/>
</dbReference>
<name>A0A157MCW8_9BORD</name>